<evidence type="ECO:0000313" key="2">
    <source>
        <dbReference type="Proteomes" id="UP001174936"/>
    </source>
</evidence>
<dbReference type="Proteomes" id="UP001174936">
    <property type="component" value="Unassembled WGS sequence"/>
</dbReference>
<comment type="caution">
    <text evidence="1">The sequence shown here is derived from an EMBL/GenBank/DDBJ whole genome shotgun (WGS) entry which is preliminary data.</text>
</comment>
<reference evidence="1" key="1">
    <citation type="submission" date="2023-06" db="EMBL/GenBank/DDBJ databases">
        <title>Genome-scale phylogeny and comparative genomics of the fungal order Sordariales.</title>
        <authorList>
            <consortium name="Lawrence Berkeley National Laboratory"/>
            <person name="Hensen N."/>
            <person name="Bonometti L."/>
            <person name="Westerberg I."/>
            <person name="Brannstrom I.O."/>
            <person name="Guillou S."/>
            <person name="Cros-Aarteil S."/>
            <person name="Calhoun S."/>
            <person name="Haridas S."/>
            <person name="Kuo A."/>
            <person name="Mondo S."/>
            <person name="Pangilinan J."/>
            <person name="Riley R."/>
            <person name="Labutti K."/>
            <person name="Andreopoulos B."/>
            <person name="Lipzen A."/>
            <person name="Chen C."/>
            <person name="Yanf M."/>
            <person name="Daum C."/>
            <person name="Ng V."/>
            <person name="Clum A."/>
            <person name="Steindorff A."/>
            <person name="Ohm R."/>
            <person name="Martin F."/>
            <person name="Silar P."/>
            <person name="Natvig D."/>
            <person name="Lalanne C."/>
            <person name="Gautier V."/>
            <person name="Ament-Velasquez S.L."/>
            <person name="Kruys A."/>
            <person name="Hutchinson M.I."/>
            <person name="Powell A.J."/>
            <person name="Barry K."/>
            <person name="Miller A.N."/>
            <person name="Grigoriev I.V."/>
            <person name="Debuchy R."/>
            <person name="Gladieux P."/>
            <person name="Thoren M.H."/>
            <person name="Johannesson H."/>
        </authorList>
    </citation>
    <scope>NUCLEOTIDE SEQUENCE</scope>
    <source>
        <strain evidence="1">SMH2532-1</strain>
    </source>
</reference>
<dbReference type="EMBL" id="JAULSV010000001">
    <property type="protein sequence ID" value="KAK0657311.1"/>
    <property type="molecule type" value="Genomic_DNA"/>
</dbReference>
<evidence type="ECO:0000313" key="1">
    <source>
        <dbReference type="EMBL" id="KAK0657311.1"/>
    </source>
</evidence>
<protein>
    <submittedName>
        <fullName evidence="1">Uncharacterized protein</fullName>
    </submittedName>
</protein>
<dbReference type="AlphaFoldDB" id="A0AA39YSR9"/>
<organism evidence="1 2">
    <name type="scientific">Cercophora newfieldiana</name>
    <dbReference type="NCBI Taxonomy" id="92897"/>
    <lineage>
        <taxon>Eukaryota</taxon>
        <taxon>Fungi</taxon>
        <taxon>Dikarya</taxon>
        <taxon>Ascomycota</taxon>
        <taxon>Pezizomycotina</taxon>
        <taxon>Sordariomycetes</taxon>
        <taxon>Sordariomycetidae</taxon>
        <taxon>Sordariales</taxon>
        <taxon>Lasiosphaeriaceae</taxon>
        <taxon>Cercophora</taxon>
    </lineage>
</organism>
<accession>A0AA39YSR9</accession>
<sequence length="156" mass="17270">MPISPPTCPFPTPALPTEQNIVLMPRFSQKFMSTKPKPEKQLSEDTRLAESRAAMIRLVCETMQDCLMRSMGFAVPEAMVCWGQEVHQDVEQGKTRDKGSESLLHRAAAQHCLPHSAGITGSQRPLLKIPITFFSCISSAYPRLASRYDIAILAAP</sequence>
<keyword evidence="2" id="KW-1185">Reference proteome</keyword>
<proteinExistence type="predicted"/>
<gene>
    <name evidence="1" type="ORF">B0T16DRAFT_385872</name>
</gene>
<name>A0AA39YSR9_9PEZI</name>